<gene>
    <name evidence="1" type="ORF">KUCAC02_025412</name>
</gene>
<evidence type="ECO:0000313" key="2">
    <source>
        <dbReference type="Proteomes" id="UP001057452"/>
    </source>
</evidence>
<name>A0ACB9VTW7_CHAAC</name>
<accession>A0ACB9VTW7</accession>
<reference evidence="1" key="1">
    <citation type="submission" date="2022-05" db="EMBL/GenBank/DDBJ databases">
        <title>Chromosome-level genome of Chaenocephalus aceratus.</title>
        <authorList>
            <person name="Park H."/>
        </authorList>
    </citation>
    <scope>NUCLEOTIDE SEQUENCE</scope>
    <source>
        <strain evidence="1">KU_202001</strain>
    </source>
</reference>
<keyword evidence="2" id="KW-1185">Reference proteome</keyword>
<comment type="caution">
    <text evidence="1">The sequence shown here is derived from an EMBL/GenBank/DDBJ whole genome shotgun (WGS) entry which is preliminary data.</text>
</comment>
<evidence type="ECO:0000313" key="1">
    <source>
        <dbReference type="EMBL" id="KAI4803764.1"/>
    </source>
</evidence>
<sequence>MRSLSDHDANPLIILSNKVPSRHHANTPNTSQQGVTLTQVCNVMAGEREGSDDRGEAEEQDHLSPPHRVHTAGQNGATQSHIFPSASSIVPSGKSLQLSTMSGVC</sequence>
<organism evidence="1 2">
    <name type="scientific">Chaenocephalus aceratus</name>
    <name type="common">Blackfin icefish</name>
    <name type="synonym">Chaenichthys aceratus</name>
    <dbReference type="NCBI Taxonomy" id="36190"/>
    <lineage>
        <taxon>Eukaryota</taxon>
        <taxon>Metazoa</taxon>
        <taxon>Chordata</taxon>
        <taxon>Craniata</taxon>
        <taxon>Vertebrata</taxon>
        <taxon>Euteleostomi</taxon>
        <taxon>Actinopterygii</taxon>
        <taxon>Neopterygii</taxon>
        <taxon>Teleostei</taxon>
        <taxon>Neoteleostei</taxon>
        <taxon>Acanthomorphata</taxon>
        <taxon>Eupercaria</taxon>
        <taxon>Perciformes</taxon>
        <taxon>Notothenioidei</taxon>
        <taxon>Channichthyidae</taxon>
        <taxon>Chaenocephalus</taxon>
    </lineage>
</organism>
<proteinExistence type="predicted"/>
<protein>
    <submittedName>
        <fullName evidence="1">Uncharacterized protein</fullName>
    </submittedName>
</protein>
<dbReference type="Proteomes" id="UP001057452">
    <property type="component" value="Chromosome 15"/>
</dbReference>
<dbReference type="EMBL" id="CM043799">
    <property type="protein sequence ID" value="KAI4803764.1"/>
    <property type="molecule type" value="Genomic_DNA"/>
</dbReference>